<feature type="region of interest" description="Disordered" evidence="1">
    <location>
        <begin position="1"/>
        <end position="28"/>
    </location>
</feature>
<proteinExistence type="predicted"/>
<dbReference type="InterPro" id="IPR053850">
    <property type="entry name" value="Glyco_hydro_123_N_2"/>
</dbReference>
<dbReference type="Pfam" id="PF22680">
    <property type="entry name" value="Glyco_hydro_123_N_2"/>
    <property type="match status" value="1"/>
</dbReference>
<evidence type="ECO:0000313" key="4">
    <source>
        <dbReference type="Proteomes" id="UP001162891"/>
    </source>
</evidence>
<evidence type="ECO:0000313" key="3">
    <source>
        <dbReference type="EMBL" id="BDG05273.1"/>
    </source>
</evidence>
<dbReference type="EMBL" id="AP025591">
    <property type="protein sequence ID" value="BDG05273.1"/>
    <property type="molecule type" value="Genomic_DNA"/>
</dbReference>
<feature type="domain" description="Glycoside hydrolase 123 N-terminal" evidence="2">
    <location>
        <begin position="46"/>
        <end position="169"/>
    </location>
</feature>
<name>A0ABM7X0E8_9BACT</name>
<evidence type="ECO:0000256" key="1">
    <source>
        <dbReference type="SAM" id="MobiDB-lite"/>
    </source>
</evidence>
<gene>
    <name evidence="3" type="ORF">AMOR_42690</name>
</gene>
<protein>
    <recommendedName>
        <fullName evidence="2">Glycoside hydrolase 123 N-terminal domain-containing protein</fullName>
    </recommendedName>
</protein>
<reference evidence="4" key="1">
    <citation type="journal article" date="2022" name="Int. J. Syst. Evol. Microbiol.">
        <title>Anaeromyxobacter oryzae sp. nov., Anaeromyxobacter diazotrophicus sp. nov. and Anaeromyxobacter paludicola sp. nov., isolated from paddy soils.</title>
        <authorList>
            <person name="Itoh H."/>
            <person name="Xu Z."/>
            <person name="Mise K."/>
            <person name="Masuda Y."/>
            <person name="Ushijima N."/>
            <person name="Hayakawa C."/>
            <person name="Shiratori Y."/>
            <person name="Senoo K."/>
        </authorList>
    </citation>
    <scope>NUCLEOTIDE SEQUENCE [LARGE SCALE GENOMIC DNA]</scope>
    <source>
        <strain evidence="4">Red232</strain>
    </source>
</reference>
<evidence type="ECO:0000259" key="2">
    <source>
        <dbReference type="Pfam" id="PF22680"/>
    </source>
</evidence>
<dbReference type="Proteomes" id="UP001162891">
    <property type="component" value="Chromosome"/>
</dbReference>
<keyword evidence="4" id="KW-1185">Reference proteome</keyword>
<sequence>MRGAADAPRPSPVDREDRRPGARAASVGVTHGTIKIRPGALPPAARTIALDAARNEFEPFQIVVAGRRGPVPRVTARVHELAGPGHARIAASNLRLYAERLYEVNYRSNVEGARGPWPDALVPEVDAYAGERRAAFPIDVPSGEARAIWVDVFVPPDTRPGPYRGTVDVLSDGERIAELEVRLNVRRFALPSTASLKTSFGFSVDVACRAHLGKRFCDDEADAAPLVRLYTRAALLHRVTLMSPYYTMPQDGGWTRFDETAGPFLAGDGAGPLAGARLTTFRSGYRRDGDPGWTRTRAIEARAHFEARRWPQTVFDYVFDEPHACVPQVKGRAAAAHAAGLRTLVTTDLDRVEACGWKDDVDILCPVVNQLERRDRGGLARERARYDAFLARPGKELWWYQSCMSHGCRPEDECSAAQEADTAAGWPSYVIDASAVQNRAMEWLSFAYGFQGELYFESIMHLDRAWRPSGLCAFGGQGDGGLFYPGDPAVIGGRTWVPVESIRLKLIREGMEDYEYLHLLAALGDARGAREEARRLFPAADRTTETSPEALYAARRRIADRIEALMARKVER</sequence>
<dbReference type="RefSeq" id="WP_248353908.1">
    <property type="nucleotide sequence ID" value="NZ_AP025591.1"/>
</dbReference>
<organism evidence="3 4">
    <name type="scientific">Anaeromyxobacter oryzae</name>
    <dbReference type="NCBI Taxonomy" id="2918170"/>
    <lineage>
        <taxon>Bacteria</taxon>
        <taxon>Pseudomonadati</taxon>
        <taxon>Myxococcota</taxon>
        <taxon>Myxococcia</taxon>
        <taxon>Myxococcales</taxon>
        <taxon>Cystobacterineae</taxon>
        <taxon>Anaeromyxobacteraceae</taxon>
        <taxon>Anaeromyxobacter</taxon>
    </lineage>
</organism>
<accession>A0ABM7X0E8</accession>